<accession>A0A6C0C5R6</accession>
<dbReference type="EMBL" id="MN739346">
    <property type="protein sequence ID" value="QHS99686.1"/>
    <property type="molecule type" value="Genomic_DNA"/>
</dbReference>
<reference evidence="1" key="1">
    <citation type="journal article" date="2020" name="Nature">
        <title>Giant virus diversity and host interactions through global metagenomics.</title>
        <authorList>
            <person name="Schulz F."/>
            <person name="Roux S."/>
            <person name="Paez-Espino D."/>
            <person name="Jungbluth S."/>
            <person name="Walsh D.A."/>
            <person name="Denef V.J."/>
            <person name="McMahon K.D."/>
            <person name="Konstantinidis K.T."/>
            <person name="Eloe-Fadrosh E.A."/>
            <person name="Kyrpides N.C."/>
            <person name="Woyke T."/>
        </authorList>
    </citation>
    <scope>NUCLEOTIDE SEQUENCE</scope>
    <source>
        <strain evidence="1">GVMAG-M-3300020187-37</strain>
    </source>
</reference>
<protein>
    <submittedName>
        <fullName evidence="1">Uncharacterized protein</fullName>
    </submittedName>
</protein>
<evidence type="ECO:0000313" key="1">
    <source>
        <dbReference type="EMBL" id="QHS99686.1"/>
    </source>
</evidence>
<sequence length="322" mass="37518">MNIIYPAILVVALMICYFVFSKKVHKKSNSLNKVVESFKNTTDFNEPSFKFFKALDDIKSSDKIILENIQSKCYLTTQTIEQDLKIKVINILKRVISDLNNILKKDEYFINDIEGLYIIKDDKNNYRIITISMIHDVKNYYSVKFLMDLVFFNKEYYLNYLNIDERATNNILNTYDVRQVDHSKGILFNQDMVNEDLEDTLNDIYKTNNKILDLSDIKNTTYNFFNLDNLSKYYLPEGVPNMYSSTFCDKYNEKQWDSNGNPVENNNIPEACISNNNSIQQILNQPYDAPGVLNDGKNTSGYSWLFNHFSNPGIVASDYTVN</sequence>
<organism evidence="1">
    <name type="scientific">viral metagenome</name>
    <dbReference type="NCBI Taxonomy" id="1070528"/>
    <lineage>
        <taxon>unclassified sequences</taxon>
        <taxon>metagenomes</taxon>
        <taxon>organismal metagenomes</taxon>
    </lineage>
</organism>
<name>A0A6C0C5R6_9ZZZZ</name>
<proteinExistence type="predicted"/>
<dbReference type="AlphaFoldDB" id="A0A6C0C5R6"/>